<evidence type="ECO:0000256" key="1">
    <source>
        <dbReference type="ARBA" id="ARBA00005483"/>
    </source>
</evidence>
<feature type="compositionally biased region" description="Gly residues" evidence="7">
    <location>
        <begin position="206"/>
        <end position="230"/>
    </location>
</feature>
<dbReference type="FunFam" id="1.10.150.220:FF:000001">
    <property type="entry name" value="Phosphatase 1, regulatory (Inhibitor) subunit 14C"/>
    <property type="match status" value="1"/>
</dbReference>
<keyword evidence="2 5" id="KW-0597">Phosphoprotein</keyword>
<feature type="region of interest" description="Disordered" evidence="7">
    <location>
        <begin position="164"/>
        <end position="349"/>
    </location>
</feature>
<dbReference type="Gene3D" id="1.10.150.220">
    <property type="entry name" value="CPI-17"/>
    <property type="match status" value="1"/>
</dbReference>
<evidence type="ECO:0000313" key="9">
    <source>
        <dbReference type="Proteomes" id="UP001488838"/>
    </source>
</evidence>
<evidence type="ECO:0000256" key="3">
    <source>
        <dbReference type="ARBA" id="ARBA00022990"/>
    </source>
</evidence>
<feature type="compositionally biased region" description="Low complexity" evidence="7">
    <location>
        <begin position="231"/>
        <end position="245"/>
    </location>
</feature>
<dbReference type="AlphaFoldDB" id="A0AAW0IEZ4"/>
<dbReference type="GO" id="GO:0045087">
    <property type="term" value="P:innate immune response"/>
    <property type="evidence" value="ECO:0007669"/>
    <property type="project" value="TreeGrafter"/>
</dbReference>
<comment type="similarity">
    <text evidence="1 5">Belongs to the PP1 inhibitor family.</text>
</comment>
<feature type="compositionally biased region" description="Basic residues" evidence="7">
    <location>
        <begin position="166"/>
        <end position="187"/>
    </location>
</feature>
<dbReference type="Proteomes" id="UP001488838">
    <property type="component" value="Unassembled WGS sequence"/>
</dbReference>
<dbReference type="SUPFAM" id="SSF81790">
    <property type="entry name" value="Myosin phosphatase inhibitor 17kDa protein, CPI-17"/>
    <property type="match status" value="1"/>
</dbReference>
<dbReference type="GO" id="GO:0005737">
    <property type="term" value="C:cytoplasm"/>
    <property type="evidence" value="ECO:0007669"/>
    <property type="project" value="InterPro"/>
</dbReference>
<feature type="compositionally biased region" description="Basic residues" evidence="7">
    <location>
        <begin position="246"/>
        <end position="255"/>
    </location>
</feature>
<accession>A0AAW0IEZ4</accession>
<keyword evidence="9" id="KW-1185">Reference proteome</keyword>
<feature type="compositionally biased region" description="Gly residues" evidence="7">
    <location>
        <begin position="274"/>
        <end position="283"/>
    </location>
</feature>
<name>A0AAW0IEZ4_MYOGA</name>
<evidence type="ECO:0000313" key="8">
    <source>
        <dbReference type="EMBL" id="KAK7813124.1"/>
    </source>
</evidence>
<reference evidence="8 9" key="1">
    <citation type="journal article" date="2023" name="bioRxiv">
        <title>Conserved and derived expression patterns and positive selection on dental genes reveal complex evolutionary context of ever-growing rodent molars.</title>
        <authorList>
            <person name="Calamari Z.T."/>
            <person name="Song A."/>
            <person name="Cohen E."/>
            <person name="Akter M."/>
            <person name="Roy R.D."/>
            <person name="Hallikas O."/>
            <person name="Christensen M.M."/>
            <person name="Li P."/>
            <person name="Marangoni P."/>
            <person name="Jernvall J."/>
            <person name="Klein O.D."/>
        </authorList>
    </citation>
    <scope>NUCLEOTIDE SEQUENCE [LARGE SCALE GENOMIC DNA]</scope>
    <source>
        <strain evidence="8">V071</strain>
    </source>
</reference>
<dbReference type="Pfam" id="PF05361">
    <property type="entry name" value="PP1_inhibitor"/>
    <property type="match status" value="1"/>
</dbReference>
<evidence type="ECO:0000256" key="5">
    <source>
        <dbReference type="RuleBase" id="RU369059"/>
    </source>
</evidence>
<feature type="coiled-coil region" evidence="6">
    <location>
        <begin position="356"/>
        <end position="397"/>
    </location>
</feature>
<dbReference type="GO" id="GO:0016020">
    <property type="term" value="C:membrane"/>
    <property type="evidence" value="ECO:0007669"/>
    <property type="project" value="UniProtKB-SubCell"/>
</dbReference>
<comment type="caution">
    <text evidence="8">The sequence shown here is derived from an EMBL/GenBank/DDBJ whole genome shotgun (WGS) entry which is preliminary data.</text>
</comment>
<sequence>SFLLRTRASCRVPRAAPSISQSPRRGALQTSLRFAAGSTSSWEEQQREAVDYIAHNAPRAAISAGGRWSPGVLAFVSCRANSTRPNPQLLEGRETEPSRVSRHLESSWTPLNSLIPGSPIHVSARARTSSCPLLAEGLARSSPDLRPTRPYALDRLCFGLSDRMRQGQKRTGGRGGVGKRGRLKRGWPFKGVWSGGGGREQDRESGGGCSSGGGRGGQRAGGWGGGGGGAARPSPGAPHAAAAPGRPRRRPRRGAARSGARELTGASGPEPAGGRPGGGGAGRGPSTHVAPAAAMADSGPAGGAALAAPAPGPGSGSTGPRVYFQSPPGAAGEGPGGADDDGPVRRQGKVTVKYDRKELRKRLNLEEWILEQLTRLYDCQEEEIPELEIDVDELLDMESDDTRAARVKELLVDCYKPTEAFISGLLDKIRGMQKLSTPQKK</sequence>
<proteinExistence type="inferred from homology"/>
<keyword evidence="6" id="KW-0175">Coiled coil</keyword>
<dbReference type="InterPro" id="IPR036658">
    <property type="entry name" value="CPI-17_sf"/>
</dbReference>
<comment type="subcellular location">
    <subcellularLocation>
        <location evidence="5">Membrane</location>
        <topology evidence="5">Peripheral membrane protein</topology>
    </subcellularLocation>
</comment>
<evidence type="ECO:0000256" key="6">
    <source>
        <dbReference type="SAM" id="Coils"/>
    </source>
</evidence>
<dbReference type="InterPro" id="IPR008025">
    <property type="entry name" value="CPI-17"/>
</dbReference>
<dbReference type="PANTHER" id="PTHR16188:SF5">
    <property type="entry name" value="PROTEIN PHOSPHATASE 1 REGULATORY SUBUNIT 14B"/>
    <property type="match status" value="1"/>
</dbReference>
<dbReference type="GO" id="GO:0004865">
    <property type="term" value="F:protein serine/threonine phosphatase inhibitor activity"/>
    <property type="evidence" value="ECO:0007669"/>
    <property type="project" value="TreeGrafter"/>
</dbReference>
<keyword evidence="4 5" id="KW-0650">Protein phosphatase inhibitor</keyword>
<comment type="function">
    <text evidence="5">Inhibitor of PPP1CA.</text>
</comment>
<gene>
    <name evidence="8" type="ORF">U0070_005029</name>
</gene>
<keyword evidence="3" id="KW-0007">Acetylation</keyword>
<protein>
    <recommendedName>
        <fullName evidence="5">Protein phosphatase 1 regulatory subunit 14</fullName>
    </recommendedName>
</protein>
<feature type="non-terminal residue" evidence="8">
    <location>
        <position position="1"/>
    </location>
</feature>
<organism evidence="8 9">
    <name type="scientific">Myodes glareolus</name>
    <name type="common">Bank vole</name>
    <name type="synonym">Clethrionomys glareolus</name>
    <dbReference type="NCBI Taxonomy" id="447135"/>
    <lineage>
        <taxon>Eukaryota</taxon>
        <taxon>Metazoa</taxon>
        <taxon>Chordata</taxon>
        <taxon>Craniata</taxon>
        <taxon>Vertebrata</taxon>
        <taxon>Euteleostomi</taxon>
        <taxon>Mammalia</taxon>
        <taxon>Eutheria</taxon>
        <taxon>Euarchontoglires</taxon>
        <taxon>Glires</taxon>
        <taxon>Rodentia</taxon>
        <taxon>Myomorpha</taxon>
        <taxon>Muroidea</taxon>
        <taxon>Cricetidae</taxon>
        <taxon>Arvicolinae</taxon>
        <taxon>Myodes</taxon>
    </lineage>
</organism>
<feature type="compositionally biased region" description="Low complexity" evidence="7">
    <location>
        <begin position="284"/>
        <end position="309"/>
    </location>
</feature>
<dbReference type="PANTHER" id="PTHR16188">
    <property type="entry name" value="PROTEIN PHOSPHATASE 1 INHIBITOR POTENTIATED BY PROTEIN KINASE C"/>
    <property type="match status" value="1"/>
</dbReference>
<evidence type="ECO:0000256" key="7">
    <source>
        <dbReference type="SAM" id="MobiDB-lite"/>
    </source>
</evidence>
<keyword evidence="5" id="KW-0472">Membrane</keyword>
<dbReference type="EMBL" id="JBBHLL010000138">
    <property type="protein sequence ID" value="KAK7813124.1"/>
    <property type="molecule type" value="Genomic_DNA"/>
</dbReference>
<evidence type="ECO:0000256" key="4">
    <source>
        <dbReference type="ARBA" id="ARBA00023272"/>
    </source>
</evidence>
<evidence type="ECO:0000256" key="2">
    <source>
        <dbReference type="ARBA" id="ARBA00022553"/>
    </source>
</evidence>